<dbReference type="EMBL" id="KN832002">
    <property type="protein sequence ID" value="KIN99759.1"/>
    <property type="molecule type" value="Genomic_DNA"/>
</dbReference>
<evidence type="ECO:0000313" key="2">
    <source>
        <dbReference type="EMBL" id="KIN99759.1"/>
    </source>
</evidence>
<feature type="region of interest" description="Disordered" evidence="1">
    <location>
        <begin position="82"/>
        <end position="116"/>
    </location>
</feature>
<organism evidence="2 3">
    <name type="scientific">Pisolithus tinctorius Marx 270</name>
    <dbReference type="NCBI Taxonomy" id="870435"/>
    <lineage>
        <taxon>Eukaryota</taxon>
        <taxon>Fungi</taxon>
        <taxon>Dikarya</taxon>
        <taxon>Basidiomycota</taxon>
        <taxon>Agaricomycotina</taxon>
        <taxon>Agaricomycetes</taxon>
        <taxon>Agaricomycetidae</taxon>
        <taxon>Boletales</taxon>
        <taxon>Sclerodermatineae</taxon>
        <taxon>Pisolithaceae</taxon>
        <taxon>Pisolithus</taxon>
    </lineage>
</organism>
<accession>A0A0C3NFD2</accession>
<reference evidence="2 3" key="1">
    <citation type="submission" date="2014-04" db="EMBL/GenBank/DDBJ databases">
        <authorList>
            <consortium name="DOE Joint Genome Institute"/>
            <person name="Kuo A."/>
            <person name="Kohler A."/>
            <person name="Costa M.D."/>
            <person name="Nagy L.G."/>
            <person name="Floudas D."/>
            <person name="Copeland A."/>
            <person name="Barry K.W."/>
            <person name="Cichocki N."/>
            <person name="Veneault-Fourrey C."/>
            <person name="LaButti K."/>
            <person name="Lindquist E.A."/>
            <person name="Lipzen A."/>
            <person name="Lundell T."/>
            <person name="Morin E."/>
            <person name="Murat C."/>
            <person name="Sun H."/>
            <person name="Tunlid A."/>
            <person name="Henrissat B."/>
            <person name="Grigoriev I.V."/>
            <person name="Hibbett D.S."/>
            <person name="Martin F."/>
            <person name="Nordberg H.P."/>
            <person name="Cantor M.N."/>
            <person name="Hua S.X."/>
        </authorList>
    </citation>
    <scope>NUCLEOTIDE SEQUENCE [LARGE SCALE GENOMIC DNA]</scope>
    <source>
        <strain evidence="2 3">Marx 270</strain>
    </source>
</reference>
<proteinExistence type="predicted"/>
<dbReference type="Proteomes" id="UP000054217">
    <property type="component" value="Unassembled WGS sequence"/>
</dbReference>
<dbReference type="HOGENOM" id="CLU_040082_4_1_1"/>
<dbReference type="InParanoid" id="A0A0C3NFD2"/>
<reference evidence="3" key="2">
    <citation type="submission" date="2015-01" db="EMBL/GenBank/DDBJ databases">
        <title>Evolutionary Origins and Diversification of the Mycorrhizal Mutualists.</title>
        <authorList>
            <consortium name="DOE Joint Genome Institute"/>
            <consortium name="Mycorrhizal Genomics Consortium"/>
            <person name="Kohler A."/>
            <person name="Kuo A."/>
            <person name="Nagy L.G."/>
            <person name="Floudas D."/>
            <person name="Copeland A."/>
            <person name="Barry K.W."/>
            <person name="Cichocki N."/>
            <person name="Veneault-Fourrey C."/>
            <person name="LaButti K."/>
            <person name="Lindquist E.A."/>
            <person name="Lipzen A."/>
            <person name="Lundell T."/>
            <person name="Morin E."/>
            <person name="Murat C."/>
            <person name="Riley R."/>
            <person name="Ohm R."/>
            <person name="Sun H."/>
            <person name="Tunlid A."/>
            <person name="Henrissat B."/>
            <person name="Grigoriev I.V."/>
            <person name="Hibbett D.S."/>
            <person name="Martin F."/>
        </authorList>
    </citation>
    <scope>NUCLEOTIDE SEQUENCE [LARGE SCALE GENOMIC DNA]</scope>
    <source>
        <strain evidence="3">Marx 270</strain>
    </source>
</reference>
<dbReference type="OrthoDB" id="2684964at2759"/>
<gene>
    <name evidence="2" type="ORF">M404DRAFT_30226</name>
</gene>
<sequence length="169" mass="18843">MDLISKLVHLGLRVLNLPASKSSPSPSLLLLLLVLGASLQQTLLFRSRHRILLLAPEYDIDIQARIPTALCAVHNFIRTHGESEEGTDDISLDEDDEGEQQPGPRTNPQATEGTRNLEEDILVRGMRDDIATAMWADYQRILVERAQSTVDSESDAESDFFEEEVASLF</sequence>
<name>A0A0C3NFD2_PISTI</name>
<evidence type="ECO:0000256" key="1">
    <source>
        <dbReference type="SAM" id="MobiDB-lite"/>
    </source>
</evidence>
<dbReference type="AlphaFoldDB" id="A0A0C3NFD2"/>
<feature type="compositionally biased region" description="Polar residues" evidence="1">
    <location>
        <begin position="103"/>
        <end position="114"/>
    </location>
</feature>
<keyword evidence="3" id="KW-1185">Reference proteome</keyword>
<feature type="compositionally biased region" description="Acidic residues" evidence="1">
    <location>
        <begin position="84"/>
        <end position="99"/>
    </location>
</feature>
<evidence type="ECO:0000313" key="3">
    <source>
        <dbReference type="Proteomes" id="UP000054217"/>
    </source>
</evidence>
<protein>
    <submittedName>
        <fullName evidence="2">Uncharacterized protein</fullName>
    </submittedName>
</protein>